<evidence type="ECO:0000313" key="1">
    <source>
        <dbReference type="EMBL" id="TKR95228.1"/>
    </source>
</evidence>
<reference evidence="1 2" key="1">
    <citation type="journal article" date="2015" name="Genome Biol.">
        <title>Comparative genomics of Steinernema reveals deeply conserved gene regulatory networks.</title>
        <authorList>
            <person name="Dillman A.R."/>
            <person name="Macchietto M."/>
            <person name="Porter C.F."/>
            <person name="Rogers A."/>
            <person name="Williams B."/>
            <person name="Antoshechkin I."/>
            <person name="Lee M.M."/>
            <person name="Goodwin Z."/>
            <person name="Lu X."/>
            <person name="Lewis E.E."/>
            <person name="Goodrich-Blair H."/>
            <person name="Stock S.P."/>
            <person name="Adams B.J."/>
            <person name="Sternberg P.W."/>
            <person name="Mortazavi A."/>
        </authorList>
    </citation>
    <scope>NUCLEOTIDE SEQUENCE [LARGE SCALE GENOMIC DNA]</scope>
    <source>
        <strain evidence="1 2">ALL</strain>
    </source>
</reference>
<sequence length="130" mass="14406">MKNKLTLLGESTDTAPSEIYGITWPGRWTIAQLNAARIDKTQVPAAGIQYSLKSNNAFVSNVPLASSTIRRLKSIALIDQVIGVLFLGLETLFRTLNDNCEPDGRLDDVDERALPHGHLKSDFPKEFLRV</sequence>
<gene>
    <name evidence="1" type="ORF">L596_009425</name>
</gene>
<accession>A0A4U5PFH9</accession>
<reference evidence="1 2" key="2">
    <citation type="journal article" date="2019" name="G3 (Bethesda)">
        <title>Hybrid Assembly of the Genome of the Entomopathogenic Nematode Steinernema carpocapsae Identifies the X-Chromosome.</title>
        <authorList>
            <person name="Serra L."/>
            <person name="Macchietto M."/>
            <person name="Macias-Munoz A."/>
            <person name="McGill C.J."/>
            <person name="Rodriguez I.M."/>
            <person name="Rodriguez B."/>
            <person name="Murad R."/>
            <person name="Mortazavi A."/>
        </authorList>
    </citation>
    <scope>NUCLEOTIDE SEQUENCE [LARGE SCALE GENOMIC DNA]</scope>
    <source>
        <strain evidence="1 2">ALL</strain>
    </source>
</reference>
<dbReference type="EMBL" id="AZBU02000002">
    <property type="protein sequence ID" value="TKR95228.1"/>
    <property type="molecule type" value="Genomic_DNA"/>
</dbReference>
<proteinExistence type="predicted"/>
<organism evidence="1 2">
    <name type="scientific">Steinernema carpocapsae</name>
    <name type="common">Entomopathogenic nematode</name>
    <dbReference type="NCBI Taxonomy" id="34508"/>
    <lineage>
        <taxon>Eukaryota</taxon>
        <taxon>Metazoa</taxon>
        <taxon>Ecdysozoa</taxon>
        <taxon>Nematoda</taxon>
        <taxon>Chromadorea</taxon>
        <taxon>Rhabditida</taxon>
        <taxon>Tylenchina</taxon>
        <taxon>Panagrolaimomorpha</taxon>
        <taxon>Strongyloidoidea</taxon>
        <taxon>Steinernematidae</taxon>
        <taxon>Steinernema</taxon>
    </lineage>
</organism>
<keyword evidence="2" id="KW-1185">Reference proteome</keyword>
<name>A0A4U5PFH9_STECR</name>
<protein>
    <submittedName>
        <fullName evidence="1">Uncharacterized protein</fullName>
    </submittedName>
</protein>
<dbReference type="Proteomes" id="UP000298663">
    <property type="component" value="Unassembled WGS sequence"/>
</dbReference>
<evidence type="ECO:0000313" key="2">
    <source>
        <dbReference type="Proteomes" id="UP000298663"/>
    </source>
</evidence>
<comment type="caution">
    <text evidence="1">The sequence shown here is derived from an EMBL/GenBank/DDBJ whole genome shotgun (WGS) entry which is preliminary data.</text>
</comment>
<dbReference type="AlphaFoldDB" id="A0A4U5PFH9"/>